<dbReference type="STRING" id="4097.A0A1S4DS05"/>
<evidence type="ECO:0000313" key="2">
    <source>
        <dbReference type="RefSeq" id="XP_016516221.2"/>
    </source>
</evidence>
<dbReference type="KEGG" id="nta:107832841"/>
<sequence>MTIESFINNPETEKRWLTQCANSFKLNKEIAIDFSPYVCQVPKTIKETKIQAYIPQKIGLGPYHCFRPEFFVTERHKLTIAKNCMDFSKVQHLITETLIFFEPRIRAQYDKFLDIDTHTLCWILTIDSLYLLHFLNSYIPHQEIDSQVQSLPQEKNQEINSERRSMAQDIIMLENQIPSIVLIEIQMSLSQHFSKLFKDLFFNFCKAHSPLQLSETKKFRSFVFCKDRSPHLLDYMHQLIVNNRAIIEEEEEEYDDSKYYDDTCNRTFEDHIVVKVVRNIAGIIPGGGIVEKPLSLMSQLPWDQITGLIKKEDESKPKIEEIEIPSVAELEEIAKIKFKLTEGGIRDIKFIEEGGEHRFYLPQITLNSDSEVILRNLVAYEAATASPESSLELAEYVDFMCGIVDTPKDVNILKKANIIKDRSSLNDEEIAELFNGITKTTGKFNKKKKSDLEKAIETVNEKFDNTLRVKTYRFIKKYIYTSWKFLTLFSTVLLILLICLQVFCQVYGCSNRWFRTSS</sequence>
<evidence type="ECO:0000313" key="1">
    <source>
        <dbReference type="Proteomes" id="UP000790787"/>
    </source>
</evidence>
<reference evidence="1" key="1">
    <citation type="journal article" date="2014" name="Nat. Commun.">
        <title>The tobacco genome sequence and its comparison with those of tomato and potato.</title>
        <authorList>
            <person name="Sierro N."/>
            <person name="Battey J.N."/>
            <person name="Ouadi S."/>
            <person name="Bakaher N."/>
            <person name="Bovet L."/>
            <person name="Willig A."/>
            <person name="Goepfert S."/>
            <person name="Peitsch M.C."/>
            <person name="Ivanov N.V."/>
        </authorList>
    </citation>
    <scope>NUCLEOTIDE SEQUENCE [LARGE SCALE GENOMIC DNA]</scope>
</reference>
<dbReference type="AlphaFoldDB" id="A0A1S4DS05"/>
<dbReference type="GeneID" id="107832841"/>
<gene>
    <name evidence="2" type="primary">LOC107832841</name>
</gene>
<dbReference type="OMA" id="QEINSER"/>
<protein>
    <submittedName>
        <fullName evidence="2">UPF0481 protein At3g02645</fullName>
    </submittedName>
</protein>
<reference evidence="2" key="2">
    <citation type="submission" date="2025-08" db="UniProtKB">
        <authorList>
            <consortium name="RefSeq"/>
        </authorList>
    </citation>
    <scope>IDENTIFICATION</scope>
    <source>
        <tissue evidence="2">Leaf</tissue>
    </source>
</reference>
<keyword evidence="1" id="KW-1185">Reference proteome</keyword>
<dbReference type="OrthoDB" id="1621957at2759"/>
<dbReference type="RefSeq" id="XP_016516221.2">
    <property type="nucleotide sequence ID" value="XM_016660735.2"/>
</dbReference>
<dbReference type="PaxDb" id="4097-A0A1S4DS05"/>
<organism evidence="1 2">
    <name type="scientific">Nicotiana tabacum</name>
    <name type="common">Common tobacco</name>
    <dbReference type="NCBI Taxonomy" id="4097"/>
    <lineage>
        <taxon>Eukaryota</taxon>
        <taxon>Viridiplantae</taxon>
        <taxon>Streptophyta</taxon>
        <taxon>Embryophyta</taxon>
        <taxon>Tracheophyta</taxon>
        <taxon>Spermatophyta</taxon>
        <taxon>Magnoliopsida</taxon>
        <taxon>eudicotyledons</taxon>
        <taxon>Gunneridae</taxon>
        <taxon>Pentapetalae</taxon>
        <taxon>asterids</taxon>
        <taxon>lamiids</taxon>
        <taxon>Solanales</taxon>
        <taxon>Solanaceae</taxon>
        <taxon>Nicotianoideae</taxon>
        <taxon>Nicotianeae</taxon>
        <taxon>Nicotiana</taxon>
    </lineage>
</organism>
<dbReference type="PANTHER" id="PTHR31549">
    <property type="entry name" value="PROTEIN, PUTATIVE (DUF247)-RELATED-RELATED"/>
    <property type="match status" value="1"/>
</dbReference>
<dbReference type="Proteomes" id="UP000790787">
    <property type="component" value="Chromosome 9"/>
</dbReference>
<dbReference type="InterPro" id="IPR004158">
    <property type="entry name" value="DUF247_pln"/>
</dbReference>
<dbReference type="RefSeq" id="XP_016516221.1">
    <property type="nucleotide sequence ID" value="XM_016660735.1"/>
</dbReference>
<accession>A0A1S4DS05</accession>
<name>A0A1S4DS05_TOBAC</name>
<proteinExistence type="predicted"/>
<dbReference type="PANTHER" id="PTHR31549:SF289">
    <property type="match status" value="1"/>
</dbReference>
<dbReference type="Pfam" id="PF03140">
    <property type="entry name" value="DUF247"/>
    <property type="match status" value="1"/>
</dbReference>